<feature type="chain" id="PRO_5043442347" description="DUF5723 domain-containing protein" evidence="1">
    <location>
        <begin position="24"/>
        <end position="417"/>
    </location>
</feature>
<evidence type="ECO:0008006" key="4">
    <source>
        <dbReference type="Google" id="ProtNLM"/>
    </source>
</evidence>
<organism evidence="2 3">
    <name type="scientific">Halanaerobium polyolivorans</name>
    <dbReference type="NCBI Taxonomy" id="2886943"/>
    <lineage>
        <taxon>Bacteria</taxon>
        <taxon>Bacillati</taxon>
        <taxon>Bacillota</taxon>
        <taxon>Clostridia</taxon>
        <taxon>Halanaerobiales</taxon>
        <taxon>Halanaerobiaceae</taxon>
        <taxon>Halanaerobium</taxon>
    </lineage>
</organism>
<protein>
    <recommendedName>
        <fullName evidence="4">DUF5723 domain-containing protein</fullName>
    </recommendedName>
</protein>
<evidence type="ECO:0000313" key="2">
    <source>
        <dbReference type="EMBL" id="MCC3144062.1"/>
    </source>
</evidence>
<dbReference type="Gene3D" id="2.40.160.60">
    <property type="entry name" value="Outer membrane protein transport protein (OMPP1/FadL/TodX)"/>
    <property type="match status" value="1"/>
</dbReference>
<gene>
    <name evidence="2" type="ORF">LJ207_01865</name>
</gene>
<dbReference type="Proteomes" id="UP001199296">
    <property type="component" value="Unassembled WGS sequence"/>
</dbReference>
<dbReference type="AlphaFoldDB" id="A0AAW4WXJ7"/>
<dbReference type="EMBL" id="JAJFAT010000002">
    <property type="protein sequence ID" value="MCC3144062.1"/>
    <property type="molecule type" value="Genomic_DNA"/>
</dbReference>
<name>A0AAW4WXJ7_9FIRM</name>
<dbReference type="RefSeq" id="WP_229343554.1">
    <property type="nucleotide sequence ID" value="NZ_JAJFAT010000002.1"/>
</dbReference>
<evidence type="ECO:0000256" key="1">
    <source>
        <dbReference type="SAM" id="SignalP"/>
    </source>
</evidence>
<reference evidence="2 3" key="1">
    <citation type="submission" date="2021-10" db="EMBL/GenBank/DDBJ databases">
        <authorList>
            <person name="Grouzdev D.S."/>
            <person name="Pantiukh K.S."/>
            <person name="Krutkina M.S."/>
        </authorList>
    </citation>
    <scope>NUCLEOTIDE SEQUENCE [LARGE SCALE GENOMIC DNA]</scope>
    <source>
        <strain evidence="2 3">Z-7514</strain>
    </source>
</reference>
<keyword evidence="3" id="KW-1185">Reference proteome</keyword>
<sequence length="417" mass="46569">MKYKKIIVLMLLFLLVSSLNINAALNPKSIGLGHDFATLSGDDFYYSNPAGLADREDRFSLKSYASFSAWNNILDNTEFTEDVIKSRLEDEDLIIAAESAAGIHLYYKNFALGISGRADGLMELDSDVTEILTADEPQITFENGEITAESVRANFDVTEGGAAAAADISLSYARPVAANLIENFNENRERKIDAIYLGGTFHYLEGDIYNFAGDGEIRAELDDGDIKYSGEAKFFIDRTDQEKAVGSVFDLGLNLKMEDRYSFAFALMNIGELSANSYLRDGYKYYPDENDTKLIEEEIEDQQIEEQIKYKLPLIYKLGAKMDYSENTSYFAEYARVDYDNGPNNNIYSFAGEFRQKSRIPLRLGVNYASLRESTEIAGGLAFNLANLKIDFGVADLRALFDDAKSLKLGLATTITF</sequence>
<feature type="signal peptide" evidence="1">
    <location>
        <begin position="1"/>
        <end position="23"/>
    </location>
</feature>
<proteinExistence type="predicted"/>
<evidence type="ECO:0000313" key="3">
    <source>
        <dbReference type="Proteomes" id="UP001199296"/>
    </source>
</evidence>
<comment type="caution">
    <text evidence="2">The sequence shown here is derived from an EMBL/GenBank/DDBJ whole genome shotgun (WGS) entry which is preliminary data.</text>
</comment>
<accession>A0AAW4WXJ7</accession>
<keyword evidence="1" id="KW-0732">Signal</keyword>